<feature type="compositionally biased region" description="Polar residues" evidence="1">
    <location>
        <begin position="208"/>
        <end position="227"/>
    </location>
</feature>
<evidence type="ECO:0000256" key="1">
    <source>
        <dbReference type="SAM" id="MobiDB-lite"/>
    </source>
</evidence>
<gene>
    <name evidence="3" type="ORF">UX10_C0033G0003</name>
</gene>
<name>A0A0G1MEA9_9BACT</name>
<protein>
    <submittedName>
        <fullName evidence="3">Primase protein</fullName>
    </submittedName>
</protein>
<comment type="caution">
    <text evidence="3">The sequence shown here is derived from an EMBL/GenBank/DDBJ whole genome shotgun (WGS) entry which is preliminary data.</text>
</comment>
<accession>A0A0G1MEA9</accession>
<dbReference type="Pfam" id="PF13155">
    <property type="entry name" value="Toprim_2"/>
    <property type="match status" value="1"/>
</dbReference>
<reference evidence="3 4" key="1">
    <citation type="journal article" date="2015" name="Nature">
        <title>rRNA introns, odd ribosomes, and small enigmatic genomes across a large radiation of phyla.</title>
        <authorList>
            <person name="Brown C.T."/>
            <person name="Hug L.A."/>
            <person name="Thomas B.C."/>
            <person name="Sharon I."/>
            <person name="Castelle C.J."/>
            <person name="Singh A."/>
            <person name="Wilkins M.J."/>
            <person name="Williams K.H."/>
            <person name="Banfield J.F."/>
        </authorList>
    </citation>
    <scope>NUCLEOTIDE SEQUENCE [LARGE SCALE GENOMIC DNA]</scope>
</reference>
<dbReference type="GO" id="GO:0016779">
    <property type="term" value="F:nucleotidyltransferase activity"/>
    <property type="evidence" value="ECO:0007669"/>
    <property type="project" value="InterPro"/>
</dbReference>
<evidence type="ECO:0000313" key="4">
    <source>
        <dbReference type="Proteomes" id="UP000033999"/>
    </source>
</evidence>
<dbReference type="GO" id="GO:0006269">
    <property type="term" value="P:DNA replication, synthesis of primer"/>
    <property type="evidence" value="ECO:0007669"/>
    <property type="project" value="TreeGrafter"/>
</dbReference>
<dbReference type="InterPro" id="IPR013264">
    <property type="entry name" value="DNAG_N"/>
</dbReference>
<dbReference type="InterPro" id="IPR050219">
    <property type="entry name" value="DnaG_primase"/>
</dbReference>
<dbReference type="SMART" id="SM00493">
    <property type="entry name" value="TOPRIM"/>
    <property type="match status" value="1"/>
</dbReference>
<dbReference type="EMBL" id="LCKX01000033">
    <property type="protein sequence ID" value="KKU06437.1"/>
    <property type="molecule type" value="Genomic_DNA"/>
</dbReference>
<dbReference type="InterPro" id="IPR034151">
    <property type="entry name" value="TOPRIM_DnaG_bac"/>
</dbReference>
<dbReference type="Pfam" id="PF10410">
    <property type="entry name" value="DnaB_bind"/>
    <property type="match status" value="1"/>
</dbReference>
<dbReference type="PROSITE" id="PS50880">
    <property type="entry name" value="TOPRIM"/>
    <property type="match status" value="1"/>
</dbReference>
<dbReference type="SUPFAM" id="SSF56731">
    <property type="entry name" value="DNA primase core"/>
    <property type="match status" value="1"/>
</dbReference>
<dbReference type="CDD" id="cd03364">
    <property type="entry name" value="TOPRIM_DnaG_primases"/>
    <property type="match status" value="1"/>
</dbReference>
<feature type="domain" description="Toprim" evidence="2">
    <location>
        <begin position="40"/>
        <end position="121"/>
    </location>
</feature>
<dbReference type="GO" id="GO:0005737">
    <property type="term" value="C:cytoplasm"/>
    <property type="evidence" value="ECO:0007669"/>
    <property type="project" value="TreeGrafter"/>
</dbReference>
<evidence type="ECO:0000313" key="3">
    <source>
        <dbReference type="EMBL" id="KKU06437.1"/>
    </source>
</evidence>
<organism evidence="3 4">
    <name type="scientific">Candidatus Magasanikbacteria bacterium GW2011_GWA2_45_39</name>
    <dbReference type="NCBI Taxonomy" id="1619041"/>
    <lineage>
        <taxon>Bacteria</taxon>
        <taxon>Candidatus Magasanikiibacteriota</taxon>
    </lineage>
</organism>
<sequence length="359" mass="39884">MLDPGIKEAKYINSPETPVYHKGRHLYGIFENRDAVRRAGRAVLVEGELDAISSWQTGVKNVLAVKGTALTSDQVRLVRRYTRNVSLALDADPAGWEALERSLPILEDHQLNLRVITFPAGAKDPDDIAKSDPKNWRDLVDKAVGVYEAIVEETLARVGFQTGEQKKTVSERLAPVIARIKNPVEQDHWINTLAKRLEVSPDSVRRQISASKSGLATSHQPPATSHQPRAPRQETLSKYLLSLILQSRFPLPAGLGLRWLIPVGIRQILELYNPQLSLADFRAGLPAELHQLFDESALVELGPGPDAVSDTAWVETEIADTLRDLERLWIKQEIRDQKANPGLLSTLLARLNQLEAAEG</sequence>
<proteinExistence type="predicted"/>
<evidence type="ECO:0000259" key="2">
    <source>
        <dbReference type="PROSITE" id="PS50880"/>
    </source>
</evidence>
<feature type="region of interest" description="Disordered" evidence="1">
    <location>
        <begin position="208"/>
        <end position="232"/>
    </location>
</feature>
<dbReference type="AlphaFoldDB" id="A0A0G1MEA9"/>
<dbReference type="Proteomes" id="UP000033999">
    <property type="component" value="Unassembled WGS sequence"/>
</dbReference>
<dbReference type="Pfam" id="PF08275">
    <property type="entry name" value="DNAG_N"/>
    <property type="match status" value="1"/>
</dbReference>
<dbReference type="PANTHER" id="PTHR30313:SF2">
    <property type="entry name" value="DNA PRIMASE"/>
    <property type="match status" value="1"/>
</dbReference>
<dbReference type="InterPro" id="IPR006171">
    <property type="entry name" value="TOPRIM_dom"/>
</dbReference>
<dbReference type="InterPro" id="IPR019475">
    <property type="entry name" value="DNA_primase_DnaB-bd"/>
</dbReference>
<dbReference type="Gene3D" id="3.40.1360.10">
    <property type="match status" value="1"/>
</dbReference>
<dbReference type="PANTHER" id="PTHR30313">
    <property type="entry name" value="DNA PRIMASE"/>
    <property type="match status" value="1"/>
</dbReference>